<evidence type="ECO:0000256" key="1">
    <source>
        <dbReference type="ARBA" id="ARBA00022679"/>
    </source>
</evidence>
<reference evidence="3" key="2">
    <citation type="journal article" date="2019" name="IMA Fungus">
        <title>Genome sequencing and comparison of five Tilletia species to identify candidate genes for the detection of regulated species infecting wheat.</title>
        <authorList>
            <person name="Nguyen H.D.T."/>
            <person name="Sultana T."/>
            <person name="Kesanakurti P."/>
            <person name="Hambleton S."/>
        </authorList>
    </citation>
    <scope>NUCLEOTIDE SEQUENCE</scope>
    <source>
        <strain evidence="3">DAOMC 236422</strain>
    </source>
</reference>
<reference evidence="3" key="1">
    <citation type="submission" date="2016-04" db="EMBL/GenBank/DDBJ databases">
        <authorList>
            <person name="Nguyen H.D."/>
            <person name="Samba Siva P."/>
            <person name="Cullis J."/>
            <person name="Levesque C.A."/>
            <person name="Hambleton S."/>
        </authorList>
    </citation>
    <scope>NUCLEOTIDE SEQUENCE</scope>
    <source>
        <strain evidence="3">DAOMC 236422</strain>
    </source>
</reference>
<evidence type="ECO:0000313" key="4">
    <source>
        <dbReference type="Proteomes" id="UP000078113"/>
    </source>
</evidence>
<dbReference type="EMBL" id="LWDG02000123">
    <property type="protein sequence ID" value="KAE8268891.1"/>
    <property type="molecule type" value="Genomic_DNA"/>
</dbReference>
<dbReference type="PANTHER" id="PTHR48049:SF132">
    <property type="entry name" value="GLYCOSYLTRANSFERASE"/>
    <property type="match status" value="1"/>
</dbReference>
<dbReference type="InterPro" id="IPR002213">
    <property type="entry name" value="UDP_glucos_trans"/>
</dbReference>
<organism evidence="3 4">
    <name type="scientific">Tilletia walkeri</name>
    <dbReference type="NCBI Taxonomy" id="117179"/>
    <lineage>
        <taxon>Eukaryota</taxon>
        <taxon>Fungi</taxon>
        <taxon>Dikarya</taxon>
        <taxon>Basidiomycota</taxon>
        <taxon>Ustilaginomycotina</taxon>
        <taxon>Exobasidiomycetes</taxon>
        <taxon>Tilletiales</taxon>
        <taxon>Tilletiaceae</taxon>
        <taxon>Tilletia</taxon>
    </lineage>
</organism>
<evidence type="ECO:0000256" key="2">
    <source>
        <dbReference type="RuleBase" id="RU003718"/>
    </source>
</evidence>
<evidence type="ECO:0000313" key="3">
    <source>
        <dbReference type="EMBL" id="KAE8268891.1"/>
    </source>
</evidence>
<proteinExistence type="inferred from homology"/>
<dbReference type="Pfam" id="PF00201">
    <property type="entry name" value="UDPGT"/>
    <property type="match status" value="1"/>
</dbReference>
<sequence>MPVKANDFVTRHVVFFGGALWGHARSALHYSVTLCANSPNLVISLLLPPALMIKAKAAVDLTVAEQTSDKGLAKDIHARLNFVTLTLPEDYECPADRATSRARVFMDASVAFQIFWHKIHNEPQELPRPSMLIVDFFTEYDRQEIKAVNDVPILFWWTCSLNYYVYHFGPEGSGGLGPAFLKTLDTISDLKELDQAQEQLWFSTSDELARTGDVRPHHQYEHICSSMTSRPDIGTFMRVGNYNAFKNADGHILCSASWLEPEARKIVKSYFDNILKKPTYCANLRISTDESGAIFSPERITAHTPHEKEIFSFLDEKLEKHGAESVLYLSWGTNFAPSTEPWQADVFIDVMLENKRPFVMSQATVKALKNPGLKERLDRAQKAGLCATAAWIPQEAVLKHKAVGAFITHGGWNSTCEAIGAATPMIFWPFAIDQPFNSSLLSESSEPSSWQLYETRGPTVSKFTPYSFKDGPLISALGEIIPVPTGTPEALRAEFERVLIREAAAGSAELKKRRERMLALRQRFIDSNRPGGESHQAMSDLLNPIGCTIADVGSRPVSPTYSLPRL</sequence>
<comment type="similarity">
    <text evidence="2">Belongs to the UDP-glycosyltransferase family.</text>
</comment>
<dbReference type="SUPFAM" id="SSF53756">
    <property type="entry name" value="UDP-Glycosyltransferase/glycogen phosphorylase"/>
    <property type="match status" value="1"/>
</dbReference>
<dbReference type="CDD" id="cd03784">
    <property type="entry name" value="GT1_Gtf-like"/>
    <property type="match status" value="1"/>
</dbReference>
<dbReference type="PROSITE" id="PS00375">
    <property type="entry name" value="UDPGT"/>
    <property type="match status" value="1"/>
</dbReference>
<gene>
    <name evidence="3" type="ORF">A4X09_0g3466</name>
</gene>
<dbReference type="InterPro" id="IPR050481">
    <property type="entry name" value="UDP-glycosyltransf_plant"/>
</dbReference>
<comment type="caution">
    <text evidence="3">The sequence shown here is derived from an EMBL/GenBank/DDBJ whole genome shotgun (WGS) entry which is preliminary data.</text>
</comment>
<dbReference type="InterPro" id="IPR035595">
    <property type="entry name" value="UDP_glycos_trans_CS"/>
</dbReference>
<dbReference type="PANTHER" id="PTHR48049">
    <property type="entry name" value="GLYCOSYLTRANSFERASE"/>
    <property type="match status" value="1"/>
</dbReference>
<keyword evidence="1 2" id="KW-0808">Transferase</keyword>
<dbReference type="Proteomes" id="UP000078113">
    <property type="component" value="Unassembled WGS sequence"/>
</dbReference>
<accession>A0A8X7N838</accession>
<dbReference type="GO" id="GO:0035251">
    <property type="term" value="F:UDP-glucosyltransferase activity"/>
    <property type="evidence" value="ECO:0007669"/>
    <property type="project" value="InterPro"/>
</dbReference>
<dbReference type="AlphaFoldDB" id="A0A8X7N838"/>
<keyword evidence="2" id="KW-0328">Glycosyltransferase</keyword>
<keyword evidence="4" id="KW-1185">Reference proteome</keyword>
<protein>
    <recommendedName>
        <fullName evidence="5">UDP-glycosyltransferases domain-containing protein</fullName>
    </recommendedName>
</protein>
<evidence type="ECO:0008006" key="5">
    <source>
        <dbReference type="Google" id="ProtNLM"/>
    </source>
</evidence>
<name>A0A8X7N838_9BASI</name>
<dbReference type="Gene3D" id="3.40.50.2000">
    <property type="entry name" value="Glycogen Phosphorylase B"/>
    <property type="match status" value="2"/>
</dbReference>